<organism evidence="2">
    <name type="scientific">Phaffia rhodozyma</name>
    <name type="common">Yeast</name>
    <name type="synonym">Xanthophyllomyces dendrorhous</name>
    <dbReference type="NCBI Taxonomy" id="264483"/>
    <lineage>
        <taxon>Eukaryota</taxon>
        <taxon>Fungi</taxon>
        <taxon>Dikarya</taxon>
        <taxon>Basidiomycota</taxon>
        <taxon>Agaricomycotina</taxon>
        <taxon>Tremellomycetes</taxon>
        <taxon>Cystofilobasidiales</taxon>
        <taxon>Mrakiaceae</taxon>
        <taxon>Phaffia</taxon>
    </lineage>
</organism>
<dbReference type="PANTHER" id="PTHR33594">
    <property type="entry name" value="SUPERFAMILY HYDROLASE, PUTATIVE (AFU_ORTHOLOGUE AFUA_1G03035)-RELATED"/>
    <property type="match status" value="1"/>
</dbReference>
<dbReference type="PANTHER" id="PTHR33594:SF1">
    <property type="entry name" value="HD_PDEASE DOMAIN-CONTAINING PROTEIN"/>
    <property type="match status" value="1"/>
</dbReference>
<dbReference type="CDD" id="cd00077">
    <property type="entry name" value="HDc"/>
    <property type="match status" value="1"/>
</dbReference>
<dbReference type="Pfam" id="PF01966">
    <property type="entry name" value="HD"/>
    <property type="match status" value="1"/>
</dbReference>
<accession>A0A0F7SPE1</accession>
<proteinExistence type="predicted"/>
<evidence type="ECO:0000313" key="2">
    <source>
        <dbReference type="EMBL" id="CED84032.1"/>
    </source>
</evidence>
<reference evidence="2" key="1">
    <citation type="submission" date="2014-08" db="EMBL/GenBank/DDBJ databases">
        <authorList>
            <person name="Sharma Rahul"/>
            <person name="Thines Marco"/>
        </authorList>
    </citation>
    <scope>NUCLEOTIDE SEQUENCE</scope>
</reference>
<feature type="domain" description="HD/PDEase" evidence="1">
    <location>
        <begin position="23"/>
        <end position="161"/>
    </location>
</feature>
<name>A0A0F7SPE1_PHARH</name>
<protein>
    <submittedName>
        <fullName evidence="2">HD/PDEase domain</fullName>
    </submittedName>
</protein>
<dbReference type="InterPro" id="IPR003607">
    <property type="entry name" value="HD/PDEase_dom"/>
</dbReference>
<sequence>MQANQRCVDLAEELVKRHMADYDPSHDWYHVNRVRNTALSLARSLEEPVDLLVVELAALFHDLTDAKYTIQASPTTTLSILDDFFNHPITRSILPDPFISSSSQGSVICRIVDNTSWSKEQKLRKLGEWEDGWRERCWELKCVQDADRLDAIGGFGILRCAAYSAAVNRPLHVRSEIEHTIPGGSAIQQFHDRLFKIDESSLKTPLGQRLAIKRQKLMREFVDAVEEESNID</sequence>
<dbReference type="SMART" id="SM00471">
    <property type="entry name" value="HDc"/>
    <property type="match status" value="1"/>
</dbReference>
<dbReference type="Gene3D" id="1.10.3210.50">
    <property type="match status" value="1"/>
</dbReference>
<evidence type="ECO:0000259" key="1">
    <source>
        <dbReference type="SMART" id="SM00471"/>
    </source>
</evidence>
<dbReference type="InterPro" id="IPR006674">
    <property type="entry name" value="HD_domain"/>
</dbReference>
<dbReference type="SUPFAM" id="SSF109604">
    <property type="entry name" value="HD-domain/PDEase-like"/>
    <property type="match status" value="1"/>
</dbReference>
<dbReference type="EMBL" id="LN483157">
    <property type="protein sequence ID" value="CED84032.1"/>
    <property type="molecule type" value="Genomic_DNA"/>
</dbReference>
<dbReference type="AlphaFoldDB" id="A0A0F7SPE1"/>